<feature type="compositionally biased region" description="Acidic residues" evidence="1">
    <location>
        <begin position="1034"/>
        <end position="1043"/>
    </location>
</feature>
<evidence type="ECO:0000313" key="4">
    <source>
        <dbReference type="Proteomes" id="UP000738325"/>
    </source>
</evidence>
<feature type="compositionally biased region" description="Polar residues" evidence="1">
    <location>
        <begin position="773"/>
        <end position="783"/>
    </location>
</feature>
<feature type="compositionally biased region" description="Low complexity" evidence="1">
    <location>
        <begin position="84"/>
        <end position="97"/>
    </location>
</feature>
<feature type="domain" description="DNA replication checkpoint mediator MRC1" evidence="2">
    <location>
        <begin position="885"/>
        <end position="1018"/>
    </location>
</feature>
<feature type="compositionally biased region" description="Polar residues" evidence="1">
    <location>
        <begin position="690"/>
        <end position="700"/>
    </location>
</feature>
<comment type="caution">
    <text evidence="3">The sequence shown here is derived from an EMBL/GenBank/DDBJ whole genome shotgun (WGS) entry which is preliminary data.</text>
</comment>
<feature type="compositionally biased region" description="Polar residues" evidence="1">
    <location>
        <begin position="791"/>
        <end position="806"/>
    </location>
</feature>
<feature type="region of interest" description="Disordered" evidence="1">
    <location>
        <begin position="1320"/>
        <end position="1349"/>
    </location>
</feature>
<feature type="compositionally biased region" description="Low complexity" evidence="1">
    <location>
        <begin position="727"/>
        <end position="743"/>
    </location>
</feature>
<feature type="compositionally biased region" description="Low complexity" evidence="1">
    <location>
        <begin position="478"/>
        <end position="492"/>
    </location>
</feature>
<feature type="compositionally biased region" description="Low complexity" evidence="1">
    <location>
        <begin position="1147"/>
        <end position="1166"/>
    </location>
</feature>
<dbReference type="InterPro" id="IPR018564">
    <property type="entry name" value="Repl_chkpnt_MRC1_dom"/>
</dbReference>
<gene>
    <name evidence="3" type="ORF">BGZ99_006369</name>
</gene>
<dbReference type="Pfam" id="PF09444">
    <property type="entry name" value="MRC1"/>
    <property type="match status" value="1"/>
</dbReference>
<feature type="compositionally biased region" description="Polar residues" evidence="1">
    <location>
        <begin position="852"/>
        <end position="863"/>
    </location>
</feature>
<organism evidence="3 4">
    <name type="scientific">Dissophora globulifera</name>
    <dbReference type="NCBI Taxonomy" id="979702"/>
    <lineage>
        <taxon>Eukaryota</taxon>
        <taxon>Fungi</taxon>
        <taxon>Fungi incertae sedis</taxon>
        <taxon>Mucoromycota</taxon>
        <taxon>Mortierellomycotina</taxon>
        <taxon>Mortierellomycetes</taxon>
        <taxon>Mortierellales</taxon>
        <taxon>Mortierellaceae</taxon>
        <taxon>Dissophora</taxon>
    </lineage>
</organism>
<feature type="compositionally biased region" description="Low complexity" evidence="1">
    <location>
        <begin position="1321"/>
        <end position="1343"/>
    </location>
</feature>
<feature type="compositionally biased region" description="Acidic residues" evidence="1">
    <location>
        <begin position="561"/>
        <end position="587"/>
    </location>
</feature>
<feature type="compositionally biased region" description="Acidic residues" evidence="1">
    <location>
        <begin position="1090"/>
        <end position="1102"/>
    </location>
</feature>
<feature type="compositionally biased region" description="Acidic residues" evidence="1">
    <location>
        <begin position="701"/>
        <end position="724"/>
    </location>
</feature>
<evidence type="ECO:0000259" key="2">
    <source>
        <dbReference type="Pfam" id="PF09444"/>
    </source>
</evidence>
<feature type="compositionally biased region" description="Low complexity" evidence="1">
    <location>
        <begin position="1376"/>
        <end position="1390"/>
    </location>
</feature>
<reference evidence="3" key="1">
    <citation type="journal article" date="2020" name="Fungal Divers.">
        <title>Resolving the Mortierellaceae phylogeny through synthesis of multi-gene phylogenetics and phylogenomics.</title>
        <authorList>
            <person name="Vandepol N."/>
            <person name="Liber J."/>
            <person name="Desiro A."/>
            <person name="Na H."/>
            <person name="Kennedy M."/>
            <person name="Barry K."/>
            <person name="Grigoriev I.V."/>
            <person name="Miller A.N."/>
            <person name="O'Donnell K."/>
            <person name="Stajich J.E."/>
            <person name="Bonito G."/>
        </authorList>
    </citation>
    <scope>NUCLEOTIDE SEQUENCE</scope>
    <source>
        <strain evidence="3">REB-010B</strain>
    </source>
</reference>
<proteinExistence type="predicted"/>
<evidence type="ECO:0000256" key="1">
    <source>
        <dbReference type="SAM" id="MobiDB-lite"/>
    </source>
</evidence>
<protein>
    <recommendedName>
        <fullName evidence="2">DNA replication checkpoint mediator MRC1 domain-containing protein</fullName>
    </recommendedName>
</protein>
<feature type="region of interest" description="Disordered" evidence="1">
    <location>
        <begin position="354"/>
        <end position="384"/>
    </location>
</feature>
<feature type="region of interest" description="Disordered" evidence="1">
    <location>
        <begin position="1375"/>
        <end position="1401"/>
    </location>
</feature>
<feature type="region of interest" description="Disordered" evidence="1">
    <location>
        <begin position="1034"/>
        <end position="1173"/>
    </location>
</feature>
<dbReference type="Proteomes" id="UP000738325">
    <property type="component" value="Unassembled WGS sequence"/>
</dbReference>
<feature type="compositionally biased region" description="Acidic residues" evidence="1">
    <location>
        <begin position="1057"/>
        <end position="1074"/>
    </location>
</feature>
<keyword evidence="4" id="KW-1185">Reference proteome</keyword>
<evidence type="ECO:0000313" key="3">
    <source>
        <dbReference type="EMBL" id="KAG0328017.1"/>
    </source>
</evidence>
<feature type="compositionally biased region" description="Basic and acidic residues" evidence="1">
    <location>
        <begin position="1103"/>
        <end position="1112"/>
    </location>
</feature>
<feature type="compositionally biased region" description="Polar residues" evidence="1">
    <location>
        <begin position="463"/>
        <end position="477"/>
    </location>
</feature>
<name>A0A9P6RS74_9FUNG</name>
<feature type="region of interest" description="Disordered" evidence="1">
    <location>
        <begin position="16"/>
        <end position="218"/>
    </location>
</feature>
<feature type="region of interest" description="Disordered" evidence="1">
    <location>
        <begin position="463"/>
        <end position="884"/>
    </location>
</feature>
<feature type="compositionally biased region" description="Low complexity" evidence="1">
    <location>
        <begin position="184"/>
        <end position="200"/>
    </location>
</feature>
<dbReference type="OrthoDB" id="2437836at2759"/>
<feature type="compositionally biased region" description="Polar residues" evidence="1">
    <location>
        <begin position="354"/>
        <end position="368"/>
    </location>
</feature>
<feature type="compositionally biased region" description="Low complexity" evidence="1">
    <location>
        <begin position="38"/>
        <end position="47"/>
    </location>
</feature>
<sequence>MAHGMDKALMALMGIDDDNDDDISQPLQSLEHDHHGSSPDQSPLSSPDRPHNPQSTVIDTTRRYSPPTRRDTKTAAGAPQLEAHPSSSPGSPSSPHSALPRASTSSLFASHHRADSPPLFSPDFNPFNAPTGKVRVAKSAKKKSVERDASSMFSPTLSPRKVKKKPFSRPSGDTSPDASSALVRPRSASISSPTAISTRAPSTKPTIARAAAKGPTSPVSSFVLKRKVIDFSDTDSDISPLEDDRPSSSSLARHITLSVSLPSDMDTEMLSPTKTSIATANNSLLDQLDDGSENENLVDADIAELTKASKPSKAASKKLLEDVHKETARMMRTTSMPQIQRTVKRDLTSLLRQHQSKLQNESSTSVPSDPTLAFPPSPAKSRPHAIVLDDDSEDEAEDTAFQSKEFQEWRLTVLKAMLATPVSRESRRQIELQLQRPSLLTQGMRLEIERTLQMNPLSSEIQSLSLNGNADPQSQRNALLSPSRPSAPGARPFGSPSKSQRPTTSWTQFKEESRRMVAKVNLRRHNRQVEDAKKSGIWKTPEEFAAEQLKTEEKRSRGLDPDEDEHEQEEEPGMDGDDEDENEDESYLPDKASAIDALEDEDDDERDLGSGDEAIVGGTSEEDNGDNNNNNSGDDGSEGSDDDSNHISDDSGDDDEMESKVVGSKRSSTKRALIDDADDIKISVVDHGQMQASDSGLSTDNTEESGSDNNSGDDDVSDMDDALEDNGASQGFGAFFQSSFGTSRPKEKDMLATPYLDQDPTPSSVISPVIESDLSQSPSSNRRLSGALSFLSGNFAASATPESSDPATVPGTAGSESKEDSSFVAEDDLMDQTAPGKRVSAPKNAFDVLTRAMQSNNLDSSQAEAPRRRRLHQREAKPGRVPVSKNEKSAFIEYEAEEEEDEFMGMGGVDYESDNDQDEYDLGDGMVDRNEALHADDVEKVRLLHMKQVQEQDDKDVSDLVHGIAAGNLWKRRNGQMEDLDIFDEGDMDGRFQRKKKLKVSEKFEKLADNPNTAAFARAFEKNVVDDQIIFLSDPDESNDEADASTNTKDKIKARDDDGDDGMAPSDSDEDMSQDEVTHDPTPWNRYDGDNVDDDEDEDEPLNTDKRKERQRMTRQLNNGEEVGRSPFSGRIDALTREQALPFGVMTSESLLTPGSESPSSPPTSTAAAKHSMDSLGLTFPKPLSQLEAPIDDYKDAMRRSKTIRDIIDGVDDISEIQNSQESASQRRTLPSSFDVMDRIIDRPSLTELSGSRASRDGDSVGVNGDIRSFAGPRTLSRQNSSFISDERRNYFLNTVGEEDRGGQASNRVVKDVNRRRMAFATSKKPASSSTTSGSTTTSGTKSNAAISATNPRAINGMAGFKVLKSVKTTITTVHSSGSMSTDSTSQSSQLRGFLVGEDEA</sequence>
<accession>A0A9P6RS74</accession>
<feature type="compositionally biased region" description="Acidic residues" evidence="1">
    <location>
        <begin position="597"/>
        <end position="606"/>
    </location>
</feature>
<dbReference type="EMBL" id="JAAAIP010000043">
    <property type="protein sequence ID" value="KAG0328017.1"/>
    <property type="molecule type" value="Genomic_DNA"/>
</dbReference>
<feature type="compositionally biased region" description="Basic and acidic residues" evidence="1">
    <location>
        <begin position="549"/>
        <end position="560"/>
    </location>
</feature>
<feature type="compositionally biased region" description="Polar residues" evidence="1">
    <location>
        <begin position="496"/>
        <end position="508"/>
    </location>
</feature>